<gene>
    <name evidence="2" type="ORF">BPAG_LOCUS4143</name>
</gene>
<sequence length="71" mass="8579">MVQTPSEQVLTREETRQQHEARKRIIEEKIMRLKLHIGTLEKLTLTGSNAYSRFKQRRERKKKTNSQNDQR</sequence>
<evidence type="ECO:0000313" key="3">
    <source>
        <dbReference type="Proteomes" id="UP000278627"/>
    </source>
</evidence>
<dbReference type="AlphaFoldDB" id="A0A0N4T7J2"/>
<feature type="compositionally biased region" description="Basic residues" evidence="1">
    <location>
        <begin position="54"/>
        <end position="64"/>
    </location>
</feature>
<reference evidence="2 3" key="2">
    <citation type="submission" date="2018-11" db="EMBL/GenBank/DDBJ databases">
        <authorList>
            <consortium name="Pathogen Informatics"/>
        </authorList>
    </citation>
    <scope>NUCLEOTIDE SEQUENCE [LARGE SCALE GENOMIC DNA]</scope>
</reference>
<evidence type="ECO:0000313" key="2">
    <source>
        <dbReference type="EMBL" id="VDN85329.1"/>
    </source>
</evidence>
<evidence type="ECO:0000313" key="4">
    <source>
        <dbReference type="WBParaSite" id="BPAG_0000417901-mRNA-1"/>
    </source>
</evidence>
<keyword evidence="3" id="KW-1185">Reference proteome</keyword>
<dbReference type="EMBL" id="UZAD01001786">
    <property type="protein sequence ID" value="VDN85329.1"/>
    <property type="molecule type" value="Genomic_DNA"/>
</dbReference>
<accession>A0A0N4T7J2</accession>
<feature type="region of interest" description="Disordered" evidence="1">
    <location>
        <begin position="47"/>
        <end position="71"/>
    </location>
</feature>
<feature type="region of interest" description="Disordered" evidence="1">
    <location>
        <begin position="1"/>
        <end position="20"/>
    </location>
</feature>
<dbReference type="WBParaSite" id="BPAG_0000417901-mRNA-1">
    <property type="protein sequence ID" value="BPAG_0000417901-mRNA-1"/>
    <property type="gene ID" value="BPAG_0000417901"/>
</dbReference>
<feature type="compositionally biased region" description="Basic and acidic residues" evidence="1">
    <location>
        <begin position="10"/>
        <end position="20"/>
    </location>
</feature>
<evidence type="ECO:0000256" key="1">
    <source>
        <dbReference type="SAM" id="MobiDB-lite"/>
    </source>
</evidence>
<dbReference type="STRING" id="6280.A0A0N4T7J2"/>
<protein>
    <submittedName>
        <fullName evidence="4">Transposase</fullName>
    </submittedName>
</protein>
<organism evidence="4">
    <name type="scientific">Brugia pahangi</name>
    <name type="common">Filarial nematode worm</name>
    <dbReference type="NCBI Taxonomy" id="6280"/>
    <lineage>
        <taxon>Eukaryota</taxon>
        <taxon>Metazoa</taxon>
        <taxon>Ecdysozoa</taxon>
        <taxon>Nematoda</taxon>
        <taxon>Chromadorea</taxon>
        <taxon>Rhabditida</taxon>
        <taxon>Spirurina</taxon>
        <taxon>Spiruromorpha</taxon>
        <taxon>Filarioidea</taxon>
        <taxon>Onchocercidae</taxon>
        <taxon>Brugia</taxon>
    </lineage>
</organism>
<dbReference type="Proteomes" id="UP000278627">
    <property type="component" value="Unassembled WGS sequence"/>
</dbReference>
<reference evidence="4" key="1">
    <citation type="submission" date="2017-02" db="UniProtKB">
        <authorList>
            <consortium name="WormBaseParasite"/>
        </authorList>
    </citation>
    <scope>IDENTIFICATION</scope>
</reference>
<proteinExistence type="predicted"/>
<name>A0A0N4T7J2_BRUPA</name>